<dbReference type="GO" id="GO:0005525">
    <property type="term" value="F:GTP binding"/>
    <property type="evidence" value="ECO:0007669"/>
    <property type="project" value="InterPro"/>
</dbReference>
<comment type="caution">
    <text evidence="2">The sequence shown here is derived from an EMBL/GenBank/DDBJ whole genome shotgun (WGS) entry which is preliminary data.</text>
</comment>
<gene>
    <name evidence="2" type="ORF">TWF102_007362</name>
    <name evidence="3" type="ORF">TWF703_007657</name>
</gene>
<evidence type="ECO:0000313" key="4">
    <source>
        <dbReference type="Proteomes" id="UP000475325"/>
    </source>
</evidence>
<dbReference type="Pfam" id="PF01926">
    <property type="entry name" value="MMR_HSR1"/>
    <property type="match status" value="1"/>
</dbReference>
<accession>A0A7C8J549</accession>
<dbReference type="SUPFAM" id="SSF52540">
    <property type="entry name" value="P-loop containing nucleoside triphosphate hydrolases"/>
    <property type="match status" value="1"/>
</dbReference>
<evidence type="ECO:0000313" key="3">
    <source>
        <dbReference type="EMBL" id="KAF3131384.1"/>
    </source>
</evidence>
<evidence type="ECO:0000313" key="2">
    <source>
        <dbReference type="EMBL" id="KAF3094963.1"/>
    </source>
</evidence>
<dbReference type="CDD" id="cd00882">
    <property type="entry name" value="Ras_like_GTPase"/>
    <property type="match status" value="1"/>
</dbReference>
<organism evidence="2 4">
    <name type="scientific">Orbilia oligospora</name>
    <name type="common">Nematode-trapping fungus</name>
    <name type="synonym">Arthrobotrys oligospora</name>
    <dbReference type="NCBI Taxonomy" id="2813651"/>
    <lineage>
        <taxon>Eukaryota</taxon>
        <taxon>Fungi</taxon>
        <taxon>Dikarya</taxon>
        <taxon>Ascomycota</taxon>
        <taxon>Pezizomycotina</taxon>
        <taxon>Orbiliomycetes</taxon>
        <taxon>Orbiliales</taxon>
        <taxon>Orbiliaceae</taxon>
        <taxon>Orbilia</taxon>
    </lineage>
</organism>
<dbReference type="Proteomes" id="UP000480548">
    <property type="component" value="Unassembled WGS sequence"/>
</dbReference>
<dbReference type="AlphaFoldDB" id="A0A7C8J549"/>
<dbReference type="Gene3D" id="3.40.50.300">
    <property type="entry name" value="P-loop containing nucleotide triphosphate hydrolases"/>
    <property type="match status" value="1"/>
</dbReference>
<dbReference type="InterPro" id="IPR027417">
    <property type="entry name" value="P-loop_NTPase"/>
</dbReference>
<sequence>MAAVNLQDTFMHKGKECPKRYILVMGPTGAGKSTFIDNAMSPGDPTPKVGHGLESQTAEIQEYTIGEIINNFEVILVDTPGFNDTENGDSLAFGQISGWLEQYPHPLPGVIYIYSIQTEKGTNSFVRSLEIFKKICGDPFSPNITLVTNKWSRPGTRTEHAREKELKDKDIFWAGLVGKHAKMRRYHYFDFNQEEFTSEDPIQWAATDGSENEASEGVGGEVSEEISEEAGETAREMARENARENAREIIKEVLRNKLKKTRFQQQVFNEGRQAGGTSACLAVVGHLAKIGADADDEEKHMKATAEELKESDPEKSAYCHEQAEHARSQKENIQKQWTILASLMDGIGSILAAIAEKYGYPLLRDGVLSLTRAAAMHLGKEDFDPST</sequence>
<dbReference type="InterPro" id="IPR006073">
    <property type="entry name" value="GTP-bd"/>
</dbReference>
<dbReference type="Proteomes" id="UP000475325">
    <property type="component" value="Unassembled WGS sequence"/>
</dbReference>
<dbReference type="EMBL" id="WIQZ01000049">
    <property type="protein sequence ID" value="KAF3131384.1"/>
    <property type="molecule type" value="Genomic_DNA"/>
</dbReference>
<name>A0A7C8J549_ORBOL</name>
<evidence type="ECO:0000259" key="1">
    <source>
        <dbReference type="Pfam" id="PF01926"/>
    </source>
</evidence>
<reference evidence="4 5" key="1">
    <citation type="submission" date="2019-06" db="EMBL/GenBank/DDBJ databases">
        <authorList>
            <person name="Palmer J.M."/>
        </authorList>
    </citation>
    <scope>NUCLEOTIDE SEQUENCE [LARGE SCALE GENOMIC DNA]</scope>
    <source>
        <strain evidence="2 4">TWF102</strain>
        <strain evidence="3 5">TWF703</strain>
    </source>
</reference>
<dbReference type="EMBL" id="WIQW01000042">
    <property type="protein sequence ID" value="KAF3094963.1"/>
    <property type="molecule type" value="Genomic_DNA"/>
</dbReference>
<protein>
    <recommendedName>
        <fullName evidence="1">G domain-containing protein</fullName>
    </recommendedName>
</protein>
<proteinExistence type="predicted"/>
<feature type="domain" description="G" evidence="1">
    <location>
        <begin position="22"/>
        <end position="84"/>
    </location>
</feature>
<evidence type="ECO:0000313" key="5">
    <source>
        <dbReference type="Proteomes" id="UP000480548"/>
    </source>
</evidence>